<keyword evidence="10" id="KW-1185">Reference proteome</keyword>
<dbReference type="PANTHER" id="PTHR24379">
    <property type="entry name" value="KRAB AND ZINC FINGER DOMAIN-CONTAINING"/>
    <property type="match status" value="1"/>
</dbReference>
<gene>
    <name evidence="11" type="primary">LOC117138970</name>
</gene>
<proteinExistence type="predicted"/>
<dbReference type="GO" id="GO:0008270">
    <property type="term" value="F:zinc ion binding"/>
    <property type="evidence" value="ECO:0007669"/>
    <property type="project" value="UniProtKB-KW"/>
</dbReference>
<sequence>MTEAEICKLCKDNRAIDIDLEKPKFKSVNELLQILFDWYKIDAAILGENSCICERCFGETLRISESLEKWGTAHEVFHQRPIEIDDSTAFQVKLEVPSDKEEVETEMNDEENSLDQHIAEPLKEDHDPLEKNENMEIVLEESLKTPSEDYFCAGLARNGLAVTKFFKDKTQATRMLCTCCGHVLELLSQIRMHSWKRRPNPVYYCRECGSEFRKLRELHEHMETMEHNKTMSSRRDLEFLCLRCKQIFPRYFDVIRHEKMVHNLSDFICEECHVFFASKGSYRRHMRGHEVESKQNQFYECPYKNCISRYRVSPLSCHCLFSGLKSKLPPAQQERLLRQGKFMTLDPKERVEPDRKSRSRGNNFNTKADFPEDPTECTNGGQFISLPKKMSLQKGKYINVSDNGSP</sequence>
<reference evidence="11" key="1">
    <citation type="submission" date="2025-08" db="UniProtKB">
        <authorList>
            <consortium name="RefSeq"/>
        </authorList>
    </citation>
    <scope>IDENTIFICATION</scope>
    <source>
        <strain evidence="11">Mau12</strain>
        <tissue evidence="11">Whole Body</tissue>
    </source>
</reference>
<keyword evidence="3 7" id="KW-0863">Zinc-finger</keyword>
<dbReference type="PROSITE" id="PS00028">
    <property type="entry name" value="ZINC_FINGER_C2H2_1"/>
    <property type="match status" value="3"/>
</dbReference>
<dbReference type="SMART" id="SM00355">
    <property type="entry name" value="ZnF_C2H2"/>
    <property type="match status" value="3"/>
</dbReference>
<dbReference type="PROSITE" id="PS50157">
    <property type="entry name" value="ZINC_FINGER_C2H2_2"/>
    <property type="match status" value="2"/>
</dbReference>
<keyword evidence="6" id="KW-0804">Transcription</keyword>
<keyword evidence="5" id="KW-0805">Transcription regulation</keyword>
<dbReference type="Proteomes" id="UP000515162">
    <property type="component" value="Chromosome 3L"/>
</dbReference>
<dbReference type="PANTHER" id="PTHR24379:SF121">
    <property type="entry name" value="C2H2-TYPE DOMAIN-CONTAINING PROTEIN"/>
    <property type="match status" value="1"/>
</dbReference>
<dbReference type="InterPro" id="IPR013087">
    <property type="entry name" value="Znf_C2H2_type"/>
</dbReference>
<dbReference type="GeneID" id="117138970"/>
<dbReference type="SUPFAM" id="SSF57667">
    <property type="entry name" value="beta-beta-alpha zinc fingers"/>
    <property type="match status" value="1"/>
</dbReference>
<keyword evidence="1" id="KW-0479">Metal-binding</keyword>
<evidence type="ECO:0000256" key="1">
    <source>
        <dbReference type="ARBA" id="ARBA00022723"/>
    </source>
</evidence>
<evidence type="ECO:0000313" key="11">
    <source>
        <dbReference type="RefSeq" id="XP_033156906.1"/>
    </source>
</evidence>
<evidence type="ECO:0000256" key="4">
    <source>
        <dbReference type="ARBA" id="ARBA00022833"/>
    </source>
</evidence>
<accession>A0A6P8K350</accession>
<evidence type="ECO:0000256" key="5">
    <source>
        <dbReference type="ARBA" id="ARBA00023015"/>
    </source>
</evidence>
<evidence type="ECO:0000256" key="7">
    <source>
        <dbReference type="PROSITE-ProRule" id="PRU00042"/>
    </source>
</evidence>
<feature type="domain" description="C2H2-type" evidence="9">
    <location>
        <begin position="267"/>
        <end position="294"/>
    </location>
</feature>
<feature type="compositionally biased region" description="Basic and acidic residues" evidence="8">
    <location>
        <begin position="347"/>
        <end position="356"/>
    </location>
</feature>
<dbReference type="Gene3D" id="3.30.160.60">
    <property type="entry name" value="Classic Zinc Finger"/>
    <property type="match status" value="1"/>
</dbReference>
<keyword evidence="4" id="KW-0862">Zinc</keyword>
<dbReference type="InterPro" id="IPR036236">
    <property type="entry name" value="Znf_C2H2_sf"/>
</dbReference>
<evidence type="ECO:0000313" key="10">
    <source>
        <dbReference type="Proteomes" id="UP000515162"/>
    </source>
</evidence>
<evidence type="ECO:0000259" key="9">
    <source>
        <dbReference type="PROSITE" id="PS50157"/>
    </source>
</evidence>
<evidence type="ECO:0000256" key="8">
    <source>
        <dbReference type="SAM" id="MobiDB-lite"/>
    </source>
</evidence>
<protein>
    <submittedName>
        <fullName evidence="11">Histone-lysine N-methyltransferase PRDM9</fullName>
    </submittedName>
</protein>
<evidence type="ECO:0000256" key="6">
    <source>
        <dbReference type="ARBA" id="ARBA00023163"/>
    </source>
</evidence>
<dbReference type="AlphaFoldDB" id="A0A6P8K350"/>
<evidence type="ECO:0000256" key="3">
    <source>
        <dbReference type="ARBA" id="ARBA00022771"/>
    </source>
</evidence>
<evidence type="ECO:0000256" key="2">
    <source>
        <dbReference type="ARBA" id="ARBA00022737"/>
    </source>
</evidence>
<organism evidence="10 11">
    <name type="scientific">Drosophila mauritiana</name>
    <name type="common">Fruit fly</name>
    <dbReference type="NCBI Taxonomy" id="7226"/>
    <lineage>
        <taxon>Eukaryota</taxon>
        <taxon>Metazoa</taxon>
        <taxon>Ecdysozoa</taxon>
        <taxon>Arthropoda</taxon>
        <taxon>Hexapoda</taxon>
        <taxon>Insecta</taxon>
        <taxon>Pterygota</taxon>
        <taxon>Neoptera</taxon>
        <taxon>Endopterygota</taxon>
        <taxon>Diptera</taxon>
        <taxon>Brachycera</taxon>
        <taxon>Muscomorpha</taxon>
        <taxon>Ephydroidea</taxon>
        <taxon>Drosophilidae</taxon>
        <taxon>Drosophila</taxon>
        <taxon>Sophophora</taxon>
    </lineage>
</organism>
<feature type="domain" description="C2H2-type" evidence="9">
    <location>
        <begin position="203"/>
        <end position="232"/>
    </location>
</feature>
<feature type="region of interest" description="Disordered" evidence="8">
    <location>
        <begin position="347"/>
        <end position="382"/>
    </location>
</feature>
<dbReference type="RefSeq" id="XP_033156906.1">
    <property type="nucleotide sequence ID" value="XM_033301015.1"/>
</dbReference>
<name>A0A6P8K350_DROMA</name>
<keyword evidence="2" id="KW-0677">Repeat</keyword>
<dbReference type="CTD" id="39721"/>